<dbReference type="GO" id="GO:0071933">
    <property type="term" value="F:Arp2/3 complex binding"/>
    <property type="evidence" value="ECO:0007669"/>
    <property type="project" value="TreeGrafter"/>
</dbReference>
<dbReference type="Pfam" id="PF09431">
    <property type="entry name" value="SPIN90_LRD"/>
    <property type="match status" value="2"/>
</dbReference>
<proteinExistence type="predicted"/>
<evidence type="ECO:0000313" key="5">
    <source>
        <dbReference type="Proteomes" id="UP000780801"/>
    </source>
</evidence>
<dbReference type="EMBL" id="JAABOA010002069">
    <property type="protein sequence ID" value="KAF9580433.1"/>
    <property type="molecule type" value="Genomic_DNA"/>
</dbReference>
<dbReference type="InterPro" id="IPR030125">
    <property type="entry name" value="SPIN90/Ldb17"/>
</dbReference>
<dbReference type="GO" id="GO:0051666">
    <property type="term" value="P:actin cortical patch localization"/>
    <property type="evidence" value="ECO:0007669"/>
    <property type="project" value="TreeGrafter"/>
</dbReference>
<keyword evidence="1" id="KW-0040">ANK repeat</keyword>
<gene>
    <name evidence="4" type="ORF">BGW38_002924</name>
</gene>
<dbReference type="Pfam" id="PF12796">
    <property type="entry name" value="Ank_2"/>
    <property type="match status" value="1"/>
</dbReference>
<feature type="repeat" description="ANK" evidence="1">
    <location>
        <begin position="415"/>
        <end position="439"/>
    </location>
</feature>
<feature type="domain" description="SPIN90/Ldb17 leucine-rich" evidence="3">
    <location>
        <begin position="110"/>
        <end position="165"/>
    </location>
</feature>
<dbReference type="PROSITE" id="PS50088">
    <property type="entry name" value="ANK_REPEAT"/>
    <property type="match status" value="1"/>
</dbReference>
<dbReference type="SMART" id="SM00248">
    <property type="entry name" value="ANK"/>
    <property type="match status" value="1"/>
</dbReference>
<dbReference type="PANTHER" id="PTHR13357:SF1">
    <property type="entry name" value="NCK-INTERACTING PROTEIN WITH SH3 DOMAIN"/>
    <property type="match status" value="1"/>
</dbReference>
<feature type="compositionally biased region" description="Low complexity" evidence="2">
    <location>
        <begin position="245"/>
        <end position="256"/>
    </location>
</feature>
<evidence type="ECO:0000256" key="1">
    <source>
        <dbReference type="PROSITE-ProRule" id="PRU00023"/>
    </source>
</evidence>
<comment type="caution">
    <text evidence="4">The sequence shown here is derived from an EMBL/GenBank/DDBJ whole genome shotgun (WGS) entry which is preliminary data.</text>
</comment>
<dbReference type="InterPro" id="IPR002110">
    <property type="entry name" value="Ankyrin_rpt"/>
</dbReference>
<dbReference type="SUPFAM" id="SSF48403">
    <property type="entry name" value="Ankyrin repeat"/>
    <property type="match status" value="1"/>
</dbReference>
<dbReference type="InterPro" id="IPR018556">
    <property type="entry name" value="SPIN90/Ldb17_LRD"/>
</dbReference>
<protein>
    <recommendedName>
        <fullName evidence="3">SPIN90/Ldb17 leucine-rich domain-containing protein</fullName>
    </recommendedName>
</protein>
<sequence length="514" mass="58293">MTGTRIQPLIIELMYEVCKLQRLERDKLDLVEDTTSDAEETLNCDAVKLVLALNEQFMLHMSSPMNNLQYNVEREFRGNLVLSVLAARQGHINVFSQSLIFMLNRAGLFEFFYTNDLHVLVDVVIRELWDLSEEESSLRHAYLRVLGPLLTNTQLKRASYKRAEIVRLLRDLGGGDLDSTLRRQLQEQQIRELFLEKERARTVKITFRERESSLSLGDRWGDRSGCASPVLSSAMGPKRSHRKSLLSGNSVSSNSLQVPGHEEQKEAYQQHFIQQSLDALLGNNDPGPLQLTTEPNKWCDQQRPASPTTQRLVERILQEWLDKEMKNGGGTAAHQPEYTMTELISDNMSKLSVEDAENLEELIESARYGELEELQAVVQTSLPTDTLCALSGWKYVVEFLISTISPEAINIQNEQGNTALHWAAANGHLKVVESLIKKGKADYKIKNGMGHSAMFEAELLERDQVVAWMLINTEPEEDLQQVDDDDDDEEDDDEEEEEEEEEEQPSKAVGSSTA</sequence>
<evidence type="ECO:0000256" key="2">
    <source>
        <dbReference type="SAM" id="MobiDB-lite"/>
    </source>
</evidence>
<reference evidence="4" key="1">
    <citation type="journal article" date="2020" name="Fungal Divers.">
        <title>Resolving the Mortierellaceae phylogeny through synthesis of multi-gene phylogenetics and phylogenomics.</title>
        <authorList>
            <person name="Vandepol N."/>
            <person name="Liber J."/>
            <person name="Desiro A."/>
            <person name="Na H."/>
            <person name="Kennedy M."/>
            <person name="Barry K."/>
            <person name="Grigoriev I.V."/>
            <person name="Miller A.N."/>
            <person name="O'Donnell K."/>
            <person name="Stajich J.E."/>
            <person name="Bonito G."/>
        </authorList>
    </citation>
    <scope>NUCLEOTIDE SEQUENCE</scope>
    <source>
        <strain evidence="4">KOD1015</strain>
    </source>
</reference>
<dbReference type="PROSITE" id="PS50297">
    <property type="entry name" value="ANK_REP_REGION"/>
    <property type="match status" value="1"/>
</dbReference>
<accession>A0A9P6KD29</accession>
<dbReference type="PANTHER" id="PTHR13357">
    <property type="entry name" value="SH3 ADAPTER PROTEIN SPIN90 NCK INTERACTING PROTEIN WITH SH3 DOMAIN"/>
    <property type="match status" value="1"/>
</dbReference>
<dbReference type="InterPro" id="IPR036770">
    <property type="entry name" value="Ankyrin_rpt-contain_sf"/>
</dbReference>
<dbReference type="Proteomes" id="UP000780801">
    <property type="component" value="Unassembled WGS sequence"/>
</dbReference>
<feature type="region of interest" description="Disordered" evidence="2">
    <location>
        <begin position="473"/>
        <end position="514"/>
    </location>
</feature>
<dbReference type="OrthoDB" id="10057496at2759"/>
<dbReference type="AlphaFoldDB" id="A0A9P6KD29"/>
<keyword evidence="5" id="KW-1185">Reference proteome</keyword>
<evidence type="ECO:0000313" key="4">
    <source>
        <dbReference type="EMBL" id="KAF9580433.1"/>
    </source>
</evidence>
<feature type="region of interest" description="Disordered" evidence="2">
    <location>
        <begin position="229"/>
        <end position="267"/>
    </location>
</feature>
<dbReference type="GO" id="GO:0000147">
    <property type="term" value="P:actin cortical patch assembly"/>
    <property type="evidence" value="ECO:0007669"/>
    <property type="project" value="TreeGrafter"/>
</dbReference>
<feature type="domain" description="SPIN90/Ldb17 leucine-rich" evidence="3">
    <location>
        <begin position="40"/>
        <end position="106"/>
    </location>
</feature>
<evidence type="ECO:0000259" key="3">
    <source>
        <dbReference type="Pfam" id="PF09431"/>
    </source>
</evidence>
<dbReference type="GO" id="GO:0030479">
    <property type="term" value="C:actin cortical patch"/>
    <property type="evidence" value="ECO:0007669"/>
    <property type="project" value="TreeGrafter"/>
</dbReference>
<dbReference type="Gene3D" id="1.25.40.20">
    <property type="entry name" value="Ankyrin repeat-containing domain"/>
    <property type="match status" value="1"/>
</dbReference>
<dbReference type="GO" id="GO:0006897">
    <property type="term" value="P:endocytosis"/>
    <property type="evidence" value="ECO:0007669"/>
    <property type="project" value="TreeGrafter"/>
</dbReference>
<organism evidence="4 5">
    <name type="scientific">Lunasporangiospora selenospora</name>
    <dbReference type="NCBI Taxonomy" id="979761"/>
    <lineage>
        <taxon>Eukaryota</taxon>
        <taxon>Fungi</taxon>
        <taxon>Fungi incertae sedis</taxon>
        <taxon>Mucoromycota</taxon>
        <taxon>Mortierellomycotina</taxon>
        <taxon>Mortierellomycetes</taxon>
        <taxon>Mortierellales</taxon>
        <taxon>Mortierellaceae</taxon>
        <taxon>Lunasporangiospora</taxon>
    </lineage>
</organism>
<feature type="compositionally biased region" description="Acidic residues" evidence="2">
    <location>
        <begin position="474"/>
        <end position="503"/>
    </location>
</feature>
<name>A0A9P6KD29_9FUNG</name>